<organism evidence="7 8">
    <name type="scientific">Limulus polyphemus</name>
    <name type="common">Atlantic horseshoe crab</name>
    <dbReference type="NCBI Taxonomy" id="6850"/>
    <lineage>
        <taxon>Eukaryota</taxon>
        <taxon>Metazoa</taxon>
        <taxon>Ecdysozoa</taxon>
        <taxon>Arthropoda</taxon>
        <taxon>Chelicerata</taxon>
        <taxon>Merostomata</taxon>
        <taxon>Xiphosura</taxon>
        <taxon>Limulidae</taxon>
        <taxon>Limulus</taxon>
    </lineage>
</organism>
<feature type="transmembrane region" description="Helical" evidence="6">
    <location>
        <begin position="66"/>
        <end position="90"/>
    </location>
</feature>
<keyword evidence="2" id="KW-0762">Sugar transport</keyword>
<evidence type="ECO:0000256" key="5">
    <source>
        <dbReference type="ARBA" id="ARBA00023136"/>
    </source>
</evidence>
<dbReference type="RefSeq" id="XP_022250088.1">
    <property type="nucleotide sequence ID" value="XM_022394380.1"/>
</dbReference>
<accession>A0ABM1T2I2</accession>
<evidence type="ECO:0000256" key="2">
    <source>
        <dbReference type="ARBA" id="ARBA00022597"/>
    </source>
</evidence>
<dbReference type="GeneID" id="106466029"/>
<reference evidence="8" key="1">
    <citation type="submission" date="2025-08" db="UniProtKB">
        <authorList>
            <consortium name="RefSeq"/>
        </authorList>
    </citation>
    <scope>IDENTIFICATION</scope>
    <source>
        <tissue evidence="8">Muscle</tissue>
    </source>
</reference>
<evidence type="ECO:0000256" key="6">
    <source>
        <dbReference type="SAM" id="Phobius"/>
    </source>
</evidence>
<keyword evidence="3 6" id="KW-0812">Transmembrane</keyword>
<dbReference type="PANTHER" id="PTHR10231">
    <property type="entry name" value="NUCLEOTIDE-SUGAR TRANSMEMBRANE TRANSPORTER"/>
    <property type="match status" value="1"/>
</dbReference>
<proteinExistence type="predicted"/>
<keyword evidence="4 6" id="KW-1133">Transmembrane helix</keyword>
<name>A0ABM1T2I2_LIMPO</name>
<protein>
    <submittedName>
        <fullName evidence="8">UDP-N-acetylglucosamine transporter-like</fullName>
    </submittedName>
</protein>
<keyword evidence="2" id="KW-0813">Transport</keyword>
<sequence>MLLMRYPQSLERRIQIHTGQHLCRRMFSYCNRDTIFKAYLLVAMCLNLTFYNLITAYSRQITKGPRYFTTTVVFLAELLKLAVSLIMLLYSCEWHVWKLKILLETEMLQKPMEFAKLVIPAGLYALQNNLVYIALSNLDPATYQVTSNLKLVTTVIFHAHYSSSTIQILPVDCNTYVVCWHCLGSDSCRDVFSFKQWTLPVGLDVHPSYCCLCRVCWCIF</sequence>
<comment type="subcellular location">
    <subcellularLocation>
        <location evidence="1">Membrane</location>
        <topology evidence="1">Multi-pass membrane protein</topology>
    </subcellularLocation>
</comment>
<dbReference type="InterPro" id="IPR007271">
    <property type="entry name" value="Nuc_sug_transpt"/>
</dbReference>
<evidence type="ECO:0000256" key="1">
    <source>
        <dbReference type="ARBA" id="ARBA00004141"/>
    </source>
</evidence>
<evidence type="ECO:0000313" key="7">
    <source>
        <dbReference type="Proteomes" id="UP000694941"/>
    </source>
</evidence>
<keyword evidence="7" id="KW-1185">Reference proteome</keyword>
<dbReference type="Pfam" id="PF04142">
    <property type="entry name" value="Nuc_sug_transp"/>
    <property type="match status" value="1"/>
</dbReference>
<keyword evidence="5 6" id="KW-0472">Membrane</keyword>
<evidence type="ECO:0000313" key="8">
    <source>
        <dbReference type="RefSeq" id="XP_022250088.1"/>
    </source>
</evidence>
<evidence type="ECO:0000256" key="3">
    <source>
        <dbReference type="ARBA" id="ARBA00022692"/>
    </source>
</evidence>
<gene>
    <name evidence="8" type="primary">LOC106466029</name>
</gene>
<dbReference type="Proteomes" id="UP000694941">
    <property type="component" value="Unplaced"/>
</dbReference>
<feature type="transmembrane region" description="Helical" evidence="6">
    <location>
        <begin position="34"/>
        <end position="54"/>
    </location>
</feature>
<evidence type="ECO:0000256" key="4">
    <source>
        <dbReference type="ARBA" id="ARBA00022989"/>
    </source>
</evidence>